<organism evidence="1 2">
    <name type="scientific">Halorientalis brevis</name>
    <dbReference type="NCBI Taxonomy" id="1126241"/>
    <lineage>
        <taxon>Archaea</taxon>
        <taxon>Methanobacteriati</taxon>
        <taxon>Methanobacteriota</taxon>
        <taxon>Stenosarchaea group</taxon>
        <taxon>Halobacteria</taxon>
        <taxon>Halobacteriales</taxon>
        <taxon>Haloarculaceae</taxon>
        <taxon>Halorientalis</taxon>
    </lineage>
</organism>
<evidence type="ECO:0000313" key="1">
    <source>
        <dbReference type="EMBL" id="MFD1587726.1"/>
    </source>
</evidence>
<dbReference type="SUPFAM" id="SSF50475">
    <property type="entry name" value="FMN-binding split barrel"/>
    <property type="match status" value="1"/>
</dbReference>
<dbReference type="InterPro" id="IPR012349">
    <property type="entry name" value="Split_barrel_FMN-bd"/>
</dbReference>
<dbReference type="InterPro" id="IPR024747">
    <property type="entry name" value="Pyridox_Oxase-rel"/>
</dbReference>
<dbReference type="Gene3D" id="2.30.110.10">
    <property type="entry name" value="Electron Transport, Fmn-binding Protein, Chain A"/>
    <property type="match status" value="1"/>
</dbReference>
<accession>A0ABD6CBK0</accession>
<comment type="caution">
    <text evidence="1">The sequence shown here is derived from an EMBL/GenBank/DDBJ whole genome shotgun (WGS) entry which is preliminary data.</text>
</comment>
<dbReference type="AlphaFoldDB" id="A0ABD6CBK0"/>
<name>A0ABD6CBK0_9EURY</name>
<evidence type="ECO:0000313" key="2">
    <source>
        <dbReference type="Proteomes" id="UP001597119"/>
    </source>
</evidence>
<dbReference type="Pfam" id="PF12900">
    <property type="entry name" value="Pyridox_ox_2"/>
    <property type="match status" value="1"/>
</dbReference>
<gene>
    <name evidence="1" type="ORF">ACFR9U_12090</name>
</gene>
<sequence length="146" mass="16088">MRELSADEVTTVLSRNGIGVLALLDGDQPYPLPMSFGYDGDRPLFVMQFGAGPDSRKFDCLEEGAKAGFTVYEETEPGTEWRSVVITGELREIRDEETVDAYTAIAANAEFAPDMAIWGVPLEDTSLTVFELTMNECTGRAFSMTR</sequence>
<dbReference type="Proteomes" id="UP001597119">
    <property type="component" value="Unassembled WGS sequence"/>
</dbReference>
<reference evidence="1 2" key="1">
    <citation type="journal article" date="2019" name="Int. J. Syst. Evol. Microbiol.">
        <title>The Global Catalogue of Microorganisms (GCM) 10K type strain sequencing project: providing services to taxonomists for standard genome sequencing and annotation.</title>
        <authorList>
            <consortium name="The Broad Institute Genomics Platform"/>
            <consortium name="The Broad Institute Genome Sequencing Center for Infectious Disease"/>
            <person name="Wu L."/>
            <person name="Ma J."/>
        </authorList>
    </citation>
    <scope>NUCLEOTIDE SEQUENCE [LARGE SCALE GENOMIC DNA]</scope>
    <source>
        <strain evidence="1 2">CGMCC 1.12125</strain>
    </source>
</reference>
<keyword evidence="2" id="KW-1185">Reference proteome</keyword>
<protein>
    <submittedName>
        <fullName evidence="1">Pyridoxamine 5'-phosphate oxidase family protein</fullName>
    </submittedName>
</protein>
<dbReference type="RefSeq" id="WP_247380751.1">
    <property type="nucleotide sequence ID" value="NZ_JALLGV010000008.1"/>
</dbReference>
<dbReference type="EMBL" id="JBHUDJ010000006">
    <property type="protein sequence ID" value="MFD1587726.1"/>
    <property type="molecule type" value="Genomic_DNA"/>
</dbReference>
<proteinExistence type="predicted"/>